<dbReference type="Gene3D" id="1.10.260.40">
    <property type="entry name" value="lambda repressor-like DNA-binding domains"/>
    <property type="match status" value="1"/>
</dbReference>
<dbReference type="InterPro" id="IPR001387">
    <property type="entry name" value="Cro/C1-type_HTH"/>
</dbReference>
<dbReference type="SUPFAM" id="SSF47413">
    <property type="entry name" value="lambda repressor-like DNA-binding domains"/>
    <property type="match status" value="1"/>
</dbReference>
<dbReference type="InterPro" id="IPR010982">
    <property type="entry name" value="Lambda_DNA-bd_dom_sf"/>
</dbReference>
<accession>A0A4R2JCK9</accession>
<dbReference type="AlphaFoldDB" id="A0A4R2JCK9"/>
<reference evidence="2 3" key="1">
    <citation type="submission" date="2019-03" db="EMBL/GenBank/DDBJ databases">
        <title>Genomic Encyclopedia of Type Strains, Phase IV (KMG-IV): sequencing the most valuable type-strain genomes for metagenomic binning, comparative biology and taxonomic classification.</title>
        <authorList>
            <person name="Goeker M."/>
        </authorList>
    </citation>
    <scope>NUCLEOTIDE SEQUENCE [LARGE SCALE GENOMIC DNA]</scope>
    <source>
        <strain evidence="2 3">DSM 45934</strain>
    </source>
</reference>
<sequence>MAETFGATLRRLRKRAGLSQPALARRVFVNQSTISRLETGRLAPDARLAVRVDAVLDADGALIALTRPAAGLLTPDDADRLDYIAAHARRLDLPAVESLGVVLGGLRRLEDTVGASMMIEPVRAQLALVACLVQESRGGLRPHAVRVGAQWAQFAGWLSTATGHYPKADRWFSRAYELATEAVDRDMVATALSFKGHLAWLTGQVNATIGLSQAVQRQTGVYAGQLAYDALQEARGHAVLGDKDVVDRKVDEANDLALLAVEQLPDAPPWHYYRHDAFWLLEEGRVYRYLGRPVRAAELLTAGLDTLPAEQQAAEWADSYRRDLASLVPVA</sequence>
<dbReference type="OrthoDB" id="3698213at2"/>
<dbReference type="CDD" id="cd00093">
    <property type="entry name" value="HTH_XRE"/>
    <property type="match status" value="1"/>
</dbReference>
<dbReference type="EMBL" id="SLWS01000006">
    <property type="protein sequence ID" value="TCO57303.1"/>
    <property type="molecule type" value="Genomic_DNA"/>
</dbReference>
<evidence type="ECO:0000259" key="1">
    <source>
        <dbReference type="PROSITE" id="PS50943"/>
    </source>
</evidence>
<dbReference type="RefSeq" id="WP_132121227.1">
    <property type="nucleotide sequence ID" value="NZ_SLWS01000006.1"/>
</dbReference>
<dbReference type="Proteomes" id="UP000295680">
    <property type="component" value="Unassembled WGS sequence"/>
</dbReference>
<dbReference type="SMART" id="SM00530">
    <property type="entry name" value="HTH_XRE"/>
    <property type="match status" value="1"/>
</dbReference>
<dbReference type="GO" id="GO:0003677">
    <property type="term" value="F:DNA binding"/>
    <property type="evidence" value="ECO:0007669"/>
    <property type="project" value="UniProtKB-KW"/>
</dbReference>
<organism evidence="2 3">
    <name type="scientific">Actinocrispum wychmicini</name>
    <dbReference type="NCBI Taxonomy" id="1213861"/>
    <lineage>
        <taxon>Bacteria</taxon>
        <taxon>Bacillati</taxon>
        <taxon>Actinomycetota</taxon>
        <taxon>Actinomycetes</taxon>
        <taxon>Pseudonocardiales</taxon>
        <taxon>Pseudonocardiaceae</taxon>
        <taxon>Actinocrispum</taxon>
    </lineage>
</organism>
<comment type="caution">
    <text evidence="2">The sequence shown here is derived from an EMBL/GenBank/DDBJ whole genome shotgun (WGS) entry which is preliminary data.</text>
</comment>
<feature type="domain" description="HTH cro/C1-type" evidence="1">
    <location>
        <begin position="9"/>
        <end position="63"/>
    </location>
</feature>
<dbReference type="Pfam" id="PF13560">
    <property type="entry name" value="HTH_31"/>
    <property type="match status" value="1"/>
</dbReference>
<proteinExistence type="predicted"/>
<keyword evidence="3" id="KW-1185">Reference proteome</keyword>
<evidence type="ECO:0000313" key="3">
    <source>
        <dbReference type="Proteomes" id="UP000295680"/>
    </source>
</evidence>
<gene>
    <name evidence="2" type="ORF">EV192_106780</name>
</gene>
<dbReference type="PROSITE" id="PS50943">
    <property type="entry name" value="HTH_CROC1"/>
    <property type="match status" value="1"/>
</dbReference>
<keyword evidence="2" id="KW-0238">DNA-binding</keyword>
<protein>
    <submittedName>
        <fullName evidence="2">DNA-binding XRE family transcriptional regulator</fullName>
    </submittedName>
</protein>
<evidence type="ECO:0000313" key="2">
    <source>
        <dbReference type="EMBL" id="TCO57303.1"/>
    </source>
</evidence>
<name>A0A4R2JCK9_9PSEU</name>